<evidence type="ECO:0000313" key="2">
    <source>
        <dbReference type="Proteomes" id="UP000228380"/>
    </source>
</evidence>
<accession>A0A8B7D1H5</accession>
<dbReference type="GeneID" id="103722474"/>
<dbReference type="RefSeq" id="XP_008811263.2">
    <property type="nucleotide sequence ID" value="XM_008813041.4"/>
</dbReference>
<dbReference type="Pfam" id="PF16719">
    <property type="entry name" value="SAWADEE"/>
    <property type="match status" value="1"/>
</dbReference>
<gene>
    <name evidence="3" type="primary">LOC103722474</name>
</gene>
<reference evidence="3" key="2">
    <citation type="submission" date="2025-08" db="UniProtKB">
        <authorList>
            <consortium name="RefSeq"/>
        </authorList>
    </citation>
    <scope>IDENTIFICATION</scope>
    <source>
        <tissue evidence="3">Young leaves</tissue>
    </source>
</reference>
<dbReference type="PANTHER" id="PTHR36384">
    <property type="entry name" value="SAWADEE PROTEIN"/>
    <property type="match status" value="1"/>
</dbReference>
<keyword evidence="2" id="KW-1185">Reference proteome</keyword>
<dbReference type="GO" id="GO:0003682">
    <property type="term" value="F:chromatin binding"/>
    <property type="evidence" value="ECO:0007669"/>
    <property type="project" value="InterPro"/>
</dbReference>
<sequence>MAPKWAAAPPALGEDPETQCLDFRAPLDDAWYAVRLRVEQGALRVMYCNFSDDYDELYRADGFRTAEELEEFRGRFRPTTIQLQDDECRKVIEGMEVCASYAFGDNDIRFYDAVIDAASFSKHKFCEGESICTCTFSVFWQHGPMAGERSITGVENICLLQSKNVEDQTLNHFLDIARRKLKETSMQVDPAISPFRATPRPLRPAPSHETESVGFGYEFSNITVVARPGGMHRSTVDRRSEKPQKSFLHCKEIRIPDSSNVLEQTSRGKSCIKSNSKLDEDLSQINIFHEESYHHFHIENLDKDLSSVTIMDFIHEQTSIYCQAAVFPCYWSTSYHTGTIFVKSKEHADKLLKFLCDPSHIIVSSSGRPWVTSEKWCGVNKGVMPKLEGQLKLKEKQSRELKLVHRRTKEYDKAKKLQSLHLDFHDHVQNLHRRLTWEERKIMMHGDCK</sequence>
<dbReference type="OrthoDB" id="1866990at2759"/>
<feature type="domain" description="SAWADEE" evidence="1">
    <location>
        <begin position="21"/>
        <end position="158"/>
    </location>
</feature>
<organism evidence="2 3">
    <name type="scientific">Phoenix dactylifera</name>
    <name type="common">Date palm</name>
    <dbReference type="NCBI Taxonomy" id="42345"/>
    <lineage>
        <taxon>Eukaryota</taxon>
        <taxon>Viridiplantae</taxon>
        <taxon>Streptophyta</taxon>
        <taxon>Embryophyta</taxon>
        <taxon>Tracheophyta</taxon>
        <taxon>Spermatophyta</taxon>
        <taxon>Magnoliopsida</taxon>
        <taxon>Liliopsida</taxon>
        <taxon>Arecaceae</taxon>
        <taxon>Coryphoideae</taxon>
        <taxon>Phoeniceae</taxon>
        <taxon>Phoenix</taxon>
    </lineage>
</organism>
<dbReference type="PANTHER" id="PTHR36384:SF1">
    <property type="entry name" value="SAWADEE PROTEIN"/>
    <property type="match status" value="1"/>
</dbReference>
<proteinExistence type="predicted"/>
<dbReference type="AlphaFoldDB" id="A0A8B7D1H5"/>
<dbReference type="InterPro" id="IPR032001">
    <property type="entry name" value="SAWADEE_dom"/>
</dbReference>
<evidence type="ECO:0000259" key="1">
    <source>
        <dbReference type="Pfam" id="PF16719"/>
    </source>
</evidence>
<dbReference type="Proteomes" id="UP000228380">
    <property type="component" value="Chromosome 1"/>
</dbReference>
<dbReference type="KEGG" id="pda:103722474"/>
<name>A0A8B7D1H5_PHODC</name>
<evidence type="ECO:0000313" key="3">
    <source>
        <dbReference type="RefSeq" id="XP_008811263.2"/>
    </source>
</evidence>
<protein>
    <submittedName>
        <fullName evidence="3">Uncharacterized protein LOC103722474 isoform X1</fullName>
    </submittedName>
</protein>
<reference evidence="2" key="1">
    <citation type="journal article" date="2019" name="Nat. Commun.">
        <title>Genome-wide association mapping of date palm fruit traits.</title>
        <authorList>
            <person name="Hazzouri K.M."/>
            <person name="Gros-Balthazard M."/>
            <person name="Flowers J.M."/>
            <person name="Copetti D."/>
            <person name="Lemansour A."/>
            <person name="Lebrun M."/>
            <person name="Masmoudi K."/>
            <person name="Ferrand S."/>
            <person name="Dhar M.I."/>
            <person name="Fresquez Z.A."/>
            <person name="Rosas U."/>
            <person name="Zhang J."/>
            <person name="Talag J."/>
            <person name="Lee S."/>
            <person name="Kudrna D."/>
            <person name="Powell R.F."/>
            <person name="Leitch I.J."/>
            <person name="Krueger R.R."/>
            <person name="Wing R.A."/>
            <person name="Amiri K.M.A."/>
            <person name="Purugganan M.D."/>
        </authorList>
    </citation>
    <scope>NUCLEOTIDE SEQUENCE [LARGE SCALE GENOMIC DNA]</scope>
    <source>
        <strain evidence="2">cv. Khalas</strain>
    </source>
</reference>